<feature type="transmembrane region" description="Helical" evidence="2">
    <location>
        <begin position="565"/>
        <end position="584"/>
    </location>
</feature>
<evidence type="ECO:0000313" key="3">
    <source>
        <dbReference type="EMBL" id="PPQ98724.1"/>
    </source>
</evidence>
<organism evidence="3 4">
    <name type="scientific">Panaeolus cyanescens</name>
    <dbReference type="NCBI Taxonomy" id="181874"/>
    <lineage>
        <taxon>Eukaryota</taxon>
        <taxon>Fungi</taxon>
        <taxon>Dikarya</taxon>
        <taxon>Basidiomycota</taxon>
        <taxon>Agaricomycotina</taxon>
        <taxon>Agaricomycetes</taxon>
        <taxon>Agaricomycetidae</taxon>
        <taxon>Agaricales</taxon>
        <taxon>Agaricineae</taxon>
        <taxon>Galeropsidaceae</taxon>
        <taxon>Panaeolus</taxon>
    </lineage>
</organism>
<dbReference type="OrthoDB" id="10559547at2759"/>
<feature type="compositionally biased region" description="Basic and acidic residues" evidence="1">
    <location>
        <begin position="101"/>
        <end position="112"/>
    </location>
</feature>
<keyword evidence="2" id="KW-1133">Transmembrane helix</keyword>
<feature type="transmembrane region" description="Helical" evidence="2">
    <location>
        <begin position="434"/>
        <end position="457"/>
    </location>
</feature>
<keyword evidence="2" id="KW-0472">Membrane</keyword>
<feature type="compositionally biased region" description="Polar residues" evidence="1">
    <location>
        <begin position="128"/>
        <end position="171"/>
    </location>
</feature>
<comment type="caution">
    <text evidence="3">The sequence shown here is derived from an EMBL/GenBank/DDBJ whole genome shotgun (WGS) entry which is preliminary data.</text>
</comment>
<evidence type="ECO:0000313" key="4">
    <source>
        <dbReference type="Proteomes" id="UP000284842"/>
    </source>
</evidence>
<evidence type="ECO:0000256" key="2">
    <source>
        <dbReference type="SAM" id="Phobius"/>
    </source>
</evidence>
<feature type="region of interest" description="Disordered" evidence="1">
    <location>
        <begin position="101"/>
        <end position="225"/>
    </location>
</feature>
<name>A0A409Y6T0_9AGAR</name>
<dbReference type="InParanoid" id="A0A409Y6T0"/>
<keyword evidence="4" id="KW-1185">Reference proteome</keyword>
<dbReference type="EMBL" id="NHTK01001378">
    <property type="protein sequence ID" value="PPQ98724.1"/>
    <property type="molecule type" value="Genomic_DNA"/>
</dbReference>
<accession>A0A409Y6T0</accession>
<reference evidence="3 4" key="1">
    <citation type="journal article" date="2018" name="Evol. Lett.">
        <title>Horizontal gene cluster transfer increased hallucinogenic mushroom diversity.</title>
        <authorList>
            <person name="Reynolds H.T."/>
            <person name="Vijayakumar V."/>
            <person name="Gluck-Thaler E."/>
            <person name="Korotkin H.B."/>
            <person name="Matheny P.B."/>
            <person name="Slot J.C."/>
        </authorList>
    </citation>
    <scope>NUCLEOTIDE SEQUENCE [LARGE SCALE GENOMIC DNA]</scope>
    <source>
        <strain evidence="3 4">2629</strain>
    </source>
</reference>
<keyword evidence="2" id="KW-0812">Transmembrane</keyword>
<evidence type="ECO:0000256" key="1">
    <source>
        <dbReference type="SAM" id="MobiDB-lite"/>
    </source>
</evidence>
<proteinExistence type="predicted"/>
<feature type="transmembrane region" description="Helical" evidence="2">
    <location>
        <begin position="533"/>
        <end position="553"/>
    </location>
</feature>
<sequence length="591" mass="64650">MPSNLILSSADTPETIIFRTRRISVTLNADPDEARAYSRIFTDVLSVAHVSDGDHNDIIPSDHNPTLKRLMNLELIVQAHRLSSHIHARLSTPAAEYSAHDLDTKPWDDSSTRRRSTCKCPVSGELLSGSSPDETNARFSPDSSQDQYASPTVFPNRTGAGKNQPTQFSSNTYDVDTDGGETGDDIGDTTPTEEIREEKRQPQARQDIHQDDNRDDEQQNFTQAAAQKAAQVAGVGAAHALNAAQYGALHSLRAANIGAGYAAEAAKKAGEKASQYRLLSQDFWKEPIEPVDDGPKELLELDEEKDMSVGESSAHGSGERKLDHAVLHDADDIMDKCEKAREYDGKLRNRLLGGLYEYLTDTGMLFALSSSLTLNTVFHPLEMQPRAARGGVPKTPNYVEVDATPTSTSIFSYYLISPSAVDIGTAVQAKWVKLLLIDSMVLSMLALFIGYSAMGIVRAFNPWGWMGTSETGEAPQNAAGSKGKGKGFKSDFNDPSRAAQSSALSQKLQLQARKSQFETLKTRLPLIYLFPRLFQVALLFFVCGFVDLMWFVWTNEVGFSRYFKGVLGSSASLPLVAMGVVLGLRKVMGVV</sequence>
<dbReference type="AlphaFoldDB" id="A0A409Y6T0"/>
<feature type="compositionally biased region" description="Basic and acidic residues" evidence="1">
    <location>
        <begin position="193"/>
        <end position="212"/>
    </location>
</feature>
<feature type="compositionally biased region" description="Acidic residues" evidence="1">
    <location>
        <begin position="175"/>
        <end position="187"/>
    </location>
</feature>
<dbReference type="Proteomes" id="UP000284842">
    <property type="component" value="Unassembled WGS sequence"/>
</dbReference>
<gene>
    <name evidence="3" type="ORF">CVT24_003432</name>
</gene>
<protein>
    <submittedName>
        <fullName evidence="3">Uncharacterized protein</fullName>
    </submittedName>
</protein>